<evidence type="ECO:0000256" key="1">
    <source>
        <dbReference type="ARBA" id="ARBA00022801"/>
    </source>
</evidence>
<dbReference type="PANTHER" id="PTHR43674">
    <property type="entry name" value="NITRILASE C965.09-RELATED"/>
    <property type="match status" value="1"/>
</dbReference>
<evidence type="ECO:0000313" key="3">
    <source>
        <dbReference type="EMBL" id="GIE14260.1"/>
    </source>
</evidence>
<dbReference type="PROSITE" id="PS50263">
    <property type="entry name" value="CN_HYDROLASE"/>
    <property type="match status" value="1"/>
</dbReference>
<dbReference type="InterPro" id="IPR003010">
    <property type="entry name" value="C-N_Hydrolase"/>
</dbReference>
<accession>A0A919J4C7</accession>
<reference evidence="3" key="1">
    <citation type="submission" date="2021-01" db="EMBL/GenBank/DDBJ databases">
        <title>Whole genome shotgun sequence of Actinoplanes ferrugineus NBRC 15555.</title>
        <authorList>
            <person name="Komaki H."/>
            <person name="Tamura T."/>
        </authorList>
    </citation>
    <scope>NUCLEOTIDE SEQUENCE</scope>
    <source>
        <strain evidence="3">NBRC 15555</strain>
    </source>
</reference>
<keyword evidence="4" id="KW-1185">Reference proteome</keyword>
<gene>
    <name evidence="3" type="ORF">Afe05nite_61000</name>
</gene>
<dbReference type="Gene3D" id="3.60.110.10">
    <property type="entry name" value="Carbon-nitrogen hydrolase"/>
    <property type="match status" value="1"/>
</dbReference>
<keyword evidence="1" id="KW-0378">Hydrolase</keyword>
<dbReference type="AlphaFoldDB" id="A0A919J4C7"/>
<sequence length="253" mass="27383">MADDTDRNPTGGLRVGACQTPEILADPDAALACIEDFARQGADHDVDLLLFPECFLQGYLVDPDHVSRHALDLGSPEFAAVLRRLEPITPTVVVGVIETERGRYFNTAAVITGGRLVGRYRKTRLMRGETVFEPGAAFPTFLLRGVRYGINICSDTQFPEPAAQVAAQGAHLLLVAAQNMLRRPVAEQCKDLHHSMRADRARETGMWLVSADVTGMRGDARIAYGPTSVISPQGDIVTQVPLMTTGMVVADIG</sequence>
<comment type="caution">
    <text evidence="3">The sequence shown here is derived from an EMBL/GenBank/DDBJ whole genome shotgun (WGS) entry which is preliminary data.</text>
</comment>
<dbReference type="CDD" id="cd07197">
    <property type="entry name" value="nitrilase"/>
    <property type="match status" value="1"/>
</dbReference>
<dbReference type="InterPro" id="IPR036526">
    <property type="entry name" value="C-N_Hydrolase_sf"/>
</dbReference>
<dbReference type="Proteomes" id="UP000598174">
    <property type="component" value="Unassembled WGS sequence"/>
</dbReference>
<evidence type="ECO:0000313" key="4">
    <source>
        <dbReference type="Proteomes" id="UP000598174"/>
    </source>
</evidence>
<dbReference type="GO" id="GO:0016811">
    <property type="term" value="F:hydrolase activity, acting on carbon-nitrogen (but not peptide) bonds, in linear amides"/>
    <property type="evidence" value="ECO:0007669"/>
    <property type="project" value="TreeGrafter"/>
</dbReference>
<protein>
    <recommendedName>
        <fullName evidence="2">CN hydrolase domain-containing protein</fullName>
    </recommendedName>
</protein>
<evidence type="ECO:0000259" key="2">
    <source>
        <dbReference type="PROSITE" id="PS50263"/>
    </source>
</evidence>
<dbReference type="EMBL" id="BOMM01000052">
    <property type="protein sequence ID" value="GIE14260.1"/>
    <property type="molecule type" value="Genomic_DNA"/>
</dbReference>
<proteinExistence type="predicted"/>
<feature type="domain" description="CN hydrolase" evidence="2">
    <location>
        <begin position="13"/>
        <end position="253"/>
    </location>
</feature>
<dbReference type="RefSeq" id="WP_203820664.1">
    <property type="nucleotide sequence ID" value="NZ_BAAABP010000015.1"/>
</dbReference>
<dbReference type="SUPFAM" id="SSF56317">
    <property type="entry name" value="Carbon-nitrogen hydrolase"/>
    <property type="match status" value="1"/>
</dbReference>
<name>A0A919J4C7_9ACTN</name>
<dbReference type="Pfam" id="PF00795">
    <property type="entry name" value="CN_hydrolase"/>
    <property type="match status" value="1"/>
</dbReference>
<organism evidence="3 4">
    <name type="scientific">Paractinoplanes ferrugineus</name>
    <dbReference type="NCBI Taxonomy" id="113564"/>
    <lineage>
        <taxon>Bacteria</taxon>
        <taxon>Bacillati</taxon>
        <taxon>Actinomycetota</taxon>
        <taxon>Actinomycetes</taxon>
        <taxon>Micromonosporales</taxon>
        <taxon>Micromonosporaceae</taxon>
        <taxon>Paractinoplanes</taxon>
    </lineage>
</organism>
<dbReference type="PANTHER" id="PTHR43674:SF2">
    <property type="entry name" value="BETA-UREIDOPROPIONASE"/>
    <property type="match status" value="1"/>
</dbReference>
<dbReference type="InterPro" id="IPR050345">
    <property type="entry name" value="Aliph_Amidase/BUP"/>
</dbReference>